<dbReference type="InterPro" id="IPR019606">
    <property type="entry name" value="GerMN"/>
</dbReference>
<comment type="caution">
    <text evidence="3">The sequence shown here is derived from an EMBL/GenBank/DDBJ whole genome shotgun (WGS) entry which is preliminary data.</text>
</comment>
<evidence type="ECO:0000259" key="2">
    <source>
        <dbReference type="SMART" id="SM00909"/>
    </source>
</evidence>
<evidence type="ECO:0000313" key="3">
    <source>
        <dbReference type="EMBL" id="MCF2533922.1"/>
    </source>
</evidence>
<dbReference type="Pfam" id="PF25976">
    <property type="entry name" value="LpqB_N"/>
    <property type="match status" value="1"/>
</dbReference>
<dbReference type="EMBL" id="JAKFHA010000066">
    <property type="protein sequence ID" value="MCF2533922.1"/>
    <property type="molecule type" value="Genomic_DNA"/>
</dbReference>
<dbReference type="SMART" id="SM00909">
    <property type="entry name" value="Germane"/>
    <property type="match status" value="1"/>
</dbReference>
<dbReference type="AlphaFoldDB" id="A0AA41QBV1"/>
<accession>A0AA41QBV1</accession>
<protein>
    <submittedName>
        <fullName evidence="3">LpqB family beta-propeller domain-containing protein</fullName>
    </submittedName>
</protein>
<name>A0AA41QBV1_9ACTN</name>
<dbReference type="SUPFAM" id="SSF75011">
    <property type="entry name" value="3-carboxy-cis,cis-mucoante lactonizing enzyme"/>
    <property type="match status" value="1"/>
</dbReference>
<sequence length="620" mass="66877">MRIRSAGRPVRALRAAAAAAALLLLGTACASMPSSGKVQDVEREEGKSVADDQQVRVFGEPPQPDETPTSLVEGFLEAITSDESGYQTAFKYLTAEAAGRWDFRSGITIVEGTPTTRLPVVDGTASPNATTTQVIVGGDLVATVDAKNSYEPAADIAKGRPTPLEAPFDLVKDANGQWRINRLPNGLVLSHADFRRIYKPVSMYWFAASAADLMLVPDPIYLRSRDALTVTLVDRLLGGPTPWLAPAVETRFPAGTRLSGRSISVDDNGQATLQLSAEAGVAAGSQRCNEMAAQMLYTLRQVVKVDAVELTTHRAALCQVNQHMVDKYDPAHPVDPPIGYFLKGRTKRVANRLLSTGQDGQPLAGPFGDGSMSLSQLAVARRNRQIAALDQQERKLYVTELDTADAPKVWAEAAEGHTFHSLTWDGRGGLWVLDRDNTRPGEVKTTVLWVDRSARIPVTVEGLDDGRIEQLRVSPDGTRAVMVVRDKGEDGREDGASRVVVGRIDRGLDRATNNPVVTISAPRRVMTDLQQVNSLSWNGSSRLVVLAIEQSAQLQPKYVDVDGSNVRLIAALSGIGNIAAPNGTEQALLADSSDGWVYRLEPGANWTRVVDDATHPVYPG</sequence>
<organism evidence="3 4">
    <name type="scientific">Yinghuangia soli</name>
    <dbReference type="NCBI Taxonomy" id="2908204"/>
    <lineage>
        <taxon>Bacteria</taxon>
        <taxon>Bacillati</taxon>
        <taxon>Actinomycetota</taxon>
        <taxon>Actinomycetes</taxon>
        <taxon>Kitasatosporales</taxon>
        <taxon>Streptomycetaceae</taxon>
        <taxon>Yinghuangia</taxon>
    </lineage>
</organism>
<evidence type="ECO:0000313" key="4">
    <source>
        <dbReference type="Proteomes" id="UP001165378"/>
    </source>
</evidence>
<feature type="signal peptide" evidence="1">
    <location>
        <begin position="1"/>
        <end position="30"/>
    </location>
</feature>
<dbReference type="Pfam" id="PF10646">
    <property type="entry name" value="Germane"/>
    <property type="match status" value="1"/>
</dbReference>
<proteinExistence type="predicted"/>
<dbReference type="RefSeq" id="WP_235058688.1">
    <property type="nucleotide sequence ID" value="NZ_JAKFHA010000066.1"/>
</dbReference>
<dbReference type="Pfam" id="PF10647">
    <property type="entry name" value="Gmad1"/>
    <property type="match status" value="1"/>
</dbReference>
<dbReference type="Proteomes" id="UP001165378">
    <property type="component" value="Unassembled WGS sequence"/>
</dbReference>
<dbReference type="InterPro" id="IPR018910">
    <property type="entry name" value="LpqB_C"/>
</dbReference>
<feature type="domain" description="GerMN" evidence="2">
    <location>
        <begin position="229"/>
        <end position="329"/>
    </location>
</feature>
<feature type="chain" id="PRO_5041280910" evidence="1">
    <location>
        <begin position="31"/>
        <end position="620"/>
    </location>
</feature>
<gene>
    <name evidence="3" type="ORF">LZ495_42810</name>
</gene>
<keyword evidence="4" id="KW-1185">Reference proteome</keyword>
<evidence type="ECO:0000256" key="1">
    <source>
        <dbReference type="SAM" id="SignalP"/>
    </source>
</evidence>
<dbReference type="PROSITE" id="PS51257">
    <property type="entry name" value="PROKAR_LIPOPROTEIN"/>
    <property type="match status" value="1"/>
</dbReference>
<reference evidence="3" key="1">
    <citation type="submission" date="2022-01" db="EMBL/GenBank/DDBJ databases">
        <title>Genome-Based Taxonomic Classification of the Phylum Actinobacteria.</title>
        <authorList>
            <person name="Gao Y."/>
        </authorList>
    </citation>
    <scope>NUCLEOTIDE SEQUENCE</scope>
    <source>
        <strain evidence="3">KLBMP 8922</strain>
    </source>
</reference>
<dbReference type="InterPro" id="IPR059026">
    <property type="entry name" value="LpqB_N"/>
</dbReference>
<keyword evidence="1" id="KW-0732">Signal</keyword>